<dbReference type="AlphaFoldDB" id="A0A0B7BL50"/>
<organism evidence="1">
    <name type="scientific">Arion vulgaris</name>
    <dbReference type="NCBI Taxonomy" id="1028688"/>
    <lineage>
        <taxon>Eukaryota</taxon>
        <taxon>Metazoa</taxon>
        <taxon>Spiralia</taxon>
        <taxon>Lophotrochozoa</taxon>
        <taxon>Mollusca</taxon>
        <taxon>Gastropoda</taxon>
        <taxon>Heterobranchia</taxon>
        <taxon>Euthyneura</taxon>
        <taxon>Panpulmonata</taxon>
        <taxon>Eupulmonata</taxon>
        <taxon>Stylommatophora</taxon>
        <taxon>Helicina</taxon>
        <taxon>Arionoidea</taxon>
        <taxon>Arionidae</taxon>
        <taxon>Arion</taxon>
    </lineage>
</organism>
<protein>
    <submittedName>
        <fullName evidence="1">Uncharacterized protein</fullName>
    </submittedName>
</protein>
<accession>A0A0B7BL50</accession>
<gene>
    <name evidence="1" type="primary">ORF196327</name>
</gene>
<dbReference type="EMBL" id="HACG01046757">
    <property type="protein sequence ID" value="CEK93622.1"/>
    <property type="molecule type" value="Transcribed_RNA"/>
</dbReference>
<feature type="non-terminal residue" evidence="1">
    <location>
        <position position="81"/>
    </location>
</feature>
<sequence length="81" mass="9453">MFQNAAYRIYHAVEDAVIHVRQYSISCLDALPDPSVYNTFLGSLPQLQNTCRFYKYHWLLKSDNSQSWLEETCYLASRLGT</sequence>
<name>A0A0B7BL50_9EUPU</name>
<evidence type="ECO:0000313" key="1">
    <source>
        <dbReference type="EMBL" id="CEK93622.1"/>
    </source>
</evidence>
<reference evidence="1" key="1">
    <citation type="submission" date="2014-12" db="EMBL/GenBank/DDBJ databases">
        <title>Insight into the proteome of Arion vulgaris.</title>
        <authorList>
            <person name="Aradska J."/>
            <person name="Bulat T."/>
            <person name="Smidak R."/>
            <person name="Sarate P."/>
            <person name="Gangsoo J."/>
            <person name="Sialana F."/>
            <person name="Bilban M."/>
            <person name="Lubec G."/>
        </authorList>
    </citation>
    <scope>NUCLEOTIDE SEQUENCE</scope>
    <source>
        <tissue evidence="1">Skin</tissue>
    </source>
</reference>
<proteinExistence type="predicted"/>